<protein>
    <submittedName>
        <fullName evidence="1">Uncharacterized protein</fullName>
    </submittedName>
</protein>
<reference evidence="1" key="1">
    <citation type="thesis" date="2020" institute="ProQuest LLC" country="789 East Eisenhower Parkway, Ann Arbor, MI, USA">
        <title>Comparative Genomics and Chromosome Evolution.</title>
        <authorList>
            <person name="Mudd A.B."/>
        </authorList>
    </citation>
    <scope>NUCLEOTIDE SEQUENCE</scope>
    <source>
        <strain evidence="1">HN-11 Male</strain>
        <tissue evidence="1">Kidney and liver</tissue>
    </source>
</reference>
<comment type="caution">
    <text evidence="1">The sequence shown here is derived from an EMBL/GenBank/DDBJ whole genome shotgun (WGS) entry which is preliminary data.</text>
</comment>
<dbReference type="EMBL" id="WNTK01007177">
    <property type="protein sequence ID" value="KAG9463343.1"/>
    <property type="molecule type" value="Genomic_DNA"/>
</dbReference>
<evidence type="ECO:0000313" key="1">
    <source>
        <dbReference type="EMBL" id="KAG9463343.1"/>
    </source>
</evidence>
<keyword evidence="2" id="KW-1185">Reference proteome</keyword>
<dbReference type="AlphaFoldDB" id="A0A8J6E9Q8"/>
<proteinExistence type="predicted"/>
<evidence type="ECO:0000313" key="2">
    <source>
        <dbReference type="Proteomes" id="UP000770717"/>
    </source>
</evidence>
<gene>
    <name evidence="1" type="ORF">GDO78_021940</name>
</gene>
<dbReference type="Proteomes" id="UP000770717">
    <property type="component" value="Unassembled WGS sequence"/>
</dbReference>
<organism evidence="1 2">
    <name type="scientific">Eleutherodactylus coqui</name>
    <name type="common">Puerto Rican coqui</name>
    <dbReference type="NCBI Taxonomy" id="57060"/>
    <lineage>
        <taxon>Eukaryota</taxon>
        <taxon>Metazoa</taxon>
        <taxon>Chordata</taxon>
        <taxon>Craniata</taxon>
        <taxon>Vertebrata</taxon>
        <taxon>Euteleostomi</taxon>
        <taxon>Amphibia</taxon>
        <taxon>Batrachia</taxon>
        <taxon>Anura</taxon>
        <taxon>Neobatrachia</taxon>
        <taxon>Hyloidea</taxon>
        <taxon>Eleutherodactylidae</taxon>
        <taxon>Eleutherodactylinae</taxon>
        <taxon>Eleutherodactylus</taxon>
        <taxon>Eleutherodactylus</taxon>
    </lineage>
</organism>
<accession>A0A8J6E9Q8</accession>
<sequence>MQETAKQGDQKKDAAYNNDHTWRLTLTYPVSPADHPGETLYIFFGINSRRNLLWSPRASHVDPFSQLAMPRREYEVKYNICVLAYDPLSFRLPI</sequence>
<name>A0A8J6E9Q8_ELECQ</name>